<reference evidence="2" key="1">
    <citation type="submission" date="2021-10" db="EMBL/GenBank/DDBJ databases">
        <title>Melipona bicolor Genome sequencing and assembly.</title>
        <authorList>
            <person name="Araujo N.S."/>
            <person name="Arias M.C."/>
        </authorList>
    </citation>
    <scope>NUCLEOTIDE SEQUENCE</scope>
    <source>
        <strain evidence="2">USP_2M_L1-L4_2017</strain>
        <tissue evidence="2">Whole body</tissue>
    </source>
</reference>
<evidence type="ECO:0000313" key="3">
    <source>
        <dbReference type="Proteomes" id="UP001177670"/>
    </source>
</evidence>
<accession>A0AA40G7V9</accession>
<feature type="region of interest" description="Disordered" evidence="1">
    <location>
        <begin position="1"/>
        <end position="47"/>
    </location>
</feature>
<keyword evidence="3" id="KW-1185">Reference proteome</keyword>
<dbReference type="AlphaFoldDB" id="A0AA40G7V9"/>
<feature type="compositionally biased region" description="Polar residues" evidence="1">
    <location>
        <begin position="16"/>
        <end position="34"/>
    </location>
</feature>
<protein>
    <submittedName>
        <fullName evidence="2">Uncharacterized protein</fullName>
    </submittedName>
</protein>
<name>A0AA40G7V9_9HYME</name>
<feature type="compositionally biased region" description="Basic and acidic residues" evidence="1">
    <location>
        <begin position="35"/>
        <end position="47"/>
    </location>
</feature>
<sequence length="122" mass="13784">MVSASGPTGILAGRPSGSQCLQGSQTSQNGCATRNHNEKKNIETEENAKLRHESDLYIRPSWTDAAIALDQLEKCSSNWLFPLIECIKRCIKNMDWLDWISETCLIISVHFARATWLRAYLE</sequence>
<dbReference type="Proteomes" id="UP001177670">
    <property type="component" value="Unassembled WGS sequence"/>
</dbReference>
<comment type="caution">
    <text evidence="2">The sequence shown here is derived from an EMBL/GenBank/DDBJ whole genome shotgun (WGS) entry which is preliminary data.</text>
</comment>
<evidence type="ECO:0000256" key="1">
    <source>
        <dbReference type="SAM" id="MobiDB-lite"/>
    </source>
</evidence>
<evidence type="ECO:0000313" key="2">
    <source>
        <dbReference type="EMBL" id="KAK1132580.1"/>
    </source>
</evidence>
<proteinExistence type="predicted"/>
<dbReference type="EMBL" id="JAHYIQ010000004">
    <property type="protein sequence ID" value="KAK1132580.1"/>
    <property type="molecule type" value="Genomic_DNA"/>
</dbReference>
<organism evidence="2 3">
    <name type="scientific">Melipona bicolor</name>
    <dbReference type="NCBI Taxonomy" id="60889"/>
    <lineage>
        <taxon>Eukaryota</taxon>
        <taxon>Metazoa</taxon>
        <taxon>Ecdysozoa</taxon>
        <taxon>Arthropoda</taxon>
        <taxon>Hexapoda</taxon>
        <taxon>Insecta</taxon>
        <taxon>Pterygota</taxon>
        <taxon>Neoptera</taxon>
        <taxon>Endopterygota</taxon>
        <taxon>Hymenoptera</taxon>
        <taxon>Apocrita</taxon>
        <taxon>Aculeata</taxon>
        <taxon>Apoidea</taxon>
        <taxon>Anthophila</taxon>
        <taxon>Apidae</taxon>
        <taxon>Melipona</taxon>
    </lineage>
</organism>
<gene>
    <name evidence="2" type="ORF">K0M31_013965</name>
</gene>